<dbReference type="RefSeq" id="WP_076380924.1">
    <property type="nucleotide sequence ID" value="NZ_AP017422.1"/>
</dbReference>
<gene>
    <name evidence="1" type="ORF">SAMN05421788_107294</name>
</gene>
<evidence type="ECO:0000313" key="1">
    <source>
        <dbReference type="EMBL" id="SIT27683.1"/>
    </source>
</evidence>
<dbReference type="EMBL" id="FTOR01000007">
    <property type="protein sequence ID" value="SIT27683.1"/>
    <property type="molecule type" value="Genomic_DNA"/>
</dbReference>
<accession>A0A1N7QXS6</accession>
<proteinExistence type="predicted"/>
<name>A0A1N7QXS6_9BACT</name>
<protein>
    <submittedName>
        <fullName evidence="1">Uncharacterized protein</fullName>
    </submittedName>
</protein>
<sequence>MKTTGKRIDSQPAVQQYQAVSANPLQLLQRKPAANPFLQKAVTSPTHRVNPMQLLSAGKQFTPVAQRTVRQGGQRQTYEAVQEWYSQQPDTLFQTCPAKMLEKVLTANAGIINLEDFEGRDNAGTLFLETITERYKILTGQEQLNQVSHGVLGNVDHIRRILSFMPITTLANVRGVNHFLKRLVDSQLVFSLKFYDRNYTVNVKFADINNYLKPYRLHGFHGTSKADAPSLYSGLKERKEESEKVYKTSQLGPGFYLTEGTGDTERVYSDTVASERRKMTATSSMIMRVFINVEEESPSFEVPEEMWADMEKNTIPPALTDLCKTPQLLTSAIVKNEHIRQIKVNPALFKLVRVLPPKGMLDSEFQSWITSMLMANPFEFGNVVYD</sequence>
<reference evidence="2" key="1">
    <citation type="submission" date="2017-01" db="EMBL/GenBank/DDBJ databases">
        <authorList>
            <person name="Varghese N."/>
            <person name="Submissions S."/>
        </authorList>
    </citation>
    <scope>NUCLEOTIDE SEQUENCE [LARGE SCALE GENOMIC DNA]</scope>
    <source>
        <strain evidence="2">DSM 21054</strain>
    </source>
</reference>
<evidence type="ECO:0000313" key="2">
    <source>
        <dbReference type="Proteomes" id="UP000186917"/>
    </source>
</evidence>
<dbReference type="AlphaFoldDB" id="A0A1N7QXS6"/>
<dbReference type="Proteomes" id="UP000186917">
    <property type="component" value="Unassembled WGS sequence"/>
</dbReference>
<keyword evidence="2" id="KW-1185">Reference proteome</keyword>
<organism evidence="1 2">
    <name type="scientific">Filimonas lacunae</name>
    <dbReference type="NCBI Taxonomy" id="477680"/>
    <lineage>
        <taxon>Bacteria</taxon>
        <taxon>Pseudomonadati</taxon>
        <taxon>Bacteroidota</taxon>
        <taxon>Chitinophagia</taxon>
        <taxon>Chitinophagales</taxon>
        <taxon>Chitinophagaceae</taxon>
        <taxon>Filimonas</taxon>
    </lineage>
</organism>